<dbReference type="InterPro" id="IPR045430">
    <property type="entry name" value="EAD1"/>
</dbReference>
<dbReference type="RefSeq" id="WP_190707852.1">
    <property type="nucleotide sequence ID" value="NZ_JAMPKX010000014.1"/>
</dbReference>
<feature type="domain" description="vWA-MoxR associated protein C-terminal" evidence="2">
    <location>
        <begin position="260"/>
        <end position="467"/>
    </location>
</feature>
<dbReference type="Pfam" id="PF19955">
    <property type="entry name" value="EAD1"/>
    <property type="match status" value="1"/>
</dbReference>
<sequence>MINWDNEQRQVFRLALQEAYTDYDALDLFVDEAMDVSLAEIAPKEKLDKVAFKLLRWAQEKRRLNELFEKFCQANPQTKDALITRLQPHLLMSRSSNLDEADWTTLFDRFDADDAPYLQIAFRQGFLAAYGHSFEKLRPDRPPLSSLSDLQAVLAKYDSPILAVRFVEGAIAELRRFSENNSRDMSELETWCDRVAARFNVPPPDPPADQPTTRHAYLLVALEEHGPDVNVYPELRITGVEKPIGFGASPTTCSMVVAVDHISTWIHQAEAALEADASDDGEVTLEIFLPCNYLDQDIATSWLAKDKRGEEVALGTHRRFLVRSIERIRDRQIQQTLARRWQQLEACADAQAMCNQLHRQETYLEERGALRALLKDLDALGLKFVGQLPADPVKRANLLYEIIDSAIPIALWSSDVAIGDINTLEAEFDALLTDCRLTNFADMARRWRLRRTQSPAAKPIRLLCDRPDRLPQLPDPRREEDLLVAS</sequence>
<gene>
    <name evidence="3" type="ORF">NC992_22705</name>
</gene>
<keyword evidence="4" id="KW-1185">Reference proteome</keyword>
<proteinExistence type="predicted"/>
<protein>
    <submittedName>
        <fullName evidence="3">Effector-associated domain EAD1-containing protein</fullName>
    </submittedName>
</protein>
<organism evidence="3 4">
    <name type="scientific">Leptolyngbya subtilissima DQ-A4</name>
    <dbReference type="NCBI Taxonomy" id="2933933"/>
    <lineage>
        <taxon>Bacteria</taxon>
        <taxon>Bacillati</taxon>
        <taxon>Cyanobacteriota</taxon>
        <taxon>Cyanophyceae</taxon>
        <taxon>Leptolyngbyales</taxon>
        <taxon>Leptolyngbyaceae</taxon>
        <taxon>Leptolyngbya group</taxon>
        <taxon>Leptolyngbya</taxon>
    </lineage>
</organism>
<dbReference type="Proteomes" id="UP001482513">
    <property type="component" value="Unassembled WGS sequence"/>
</dbReference>
<dbReference type="Pfam" id="PF20028">
    <property type="entry name" value="VMAP-C"/>
    <property type="match status" value="1"/>
</dbReference>
<evidence type="ECO:0000313" key="3">
    <source>
        <dbReference type="EMBL" id="MEP0949706.1"/>
    </source>
</evidence>
<evidence type="ECO:0000313" key="4">
    <source>
        <dbReference type="Proteomes" id="UP001482513"/>
    </source>
</evidence>
<comment type="caution">
    <text evidence="3">The sequence shown here is derived from an EMBL/GenBank/DDBJ whole genome shotgun (WGS) entry which is preliminary data.</text>
</comment>
<dbReference type="EMBL" id="JAMPKX010000014">
    <property type="protein sequence ID" value="MEP0949706.1"/>
    <property type="molecule type" value="Genomic_DNA"/>
</dbReference>
<evidence type="ECO:0000259" key="1">
    <source>
        <dbReference type="Pfam" id="PF19955"/>
    </source>
</evidence>
<accession>A0ABV0KAA2</accession>
<feature type="domain" description="Effector-associated" evidence="1">
    <location>
        <begin position="3"/>
        <end position="78"/>
    </location>
</feature>
<dbReference type="InterPro" id="IPR045450">
    <property type="entry name" value="VMAP_C"/>
</dbReference>
<reference evidence="3 4" key="1">
    <citation type="submission" date="2022-04" db="EMBL/GenBank/DDBJ databases">
        <title>Positive selection, recombination, and allopatry shape intraspecific diversity of widespread and dominant cyanobacteria.</title>
        <authorList>
            <person name="Wei J."/>
            <person name="Shu W."/>
            <person name="Hu C."/>
        </authorList>
    </citation>
    <scope>NUCLEOTIDE SEQUENCE [LARGE SCALE GENOMIC DNA]</scope>
    <source>
        <strain evidence="3 4">DQ-A4</strain>
    </source>
</reference>
<name>A0ABV0KAA2_9CYAN</name>
<evidence type="ECO:0000259" key="2">
    <source>
        <dbReference type="Pfam" id="PF20028"/>
    </source>
</evidence>